<comment type="caution">
    <text evidence="3">The sequence shown here is derived from an EMBL/GenBank/DDBJ whole genome shotgun (WGS) entry which is preliminary data.</text>
</comment>
<evidence type="ECO:0000313" key="4">
    <source>
        <dbReference type="Proteomes" id="UP001165283"/>
    </source>
</evidence>
<reference evidence="3" key="1">
    <citation type="submission" date="2021-04" db="EMBL/GenBank/DDBJ databases">
        <title>Pseudonocardia sp. nov., isolated from sandy soil of mangrove forest.</title>
        <authorList>
            <person name="Zan Z."/>
            <person name="Huang R."/>
            <person name="Liu W."/>
        </authorList>
    </citation>
    <scope>NUCLEOTIDE SEQUENCE</scope>
    <source>
        <strain evidence="3">S2-4</strain>
    </source>
</reference>
<protein>
    <submittedName>
        <fullName evidence="3">YbaB/EbfC family nucleoid-associated protein</fullName>
    </submittedName>
</protein>
<feature type="coiled-coil region" evidence="1">
    <location>
        <begin position="7"/>
        <end position="34"/>
    </location>
</feature>
<dbReference type="Proteomes" id="UP001165283">
    <property type="component" value="Unassembled WGS sequence"/>
</dbReference>
<dbReference type="SUPFAM" id="SSF82607">
    <property type="entry name" value="YbaB-like"/>
    <property type="match status" value="1"/>
</dbReference>
<dbReference type="RefSeq" id="WP_252441115.1">
    <property type="nucleotide sequence ID" value="NZ_JAGSOV010000041.1"/>
</dbReference>
<dbReference type="InterPro" id="IPR036894">
    <property type="entry name" value="YbaB-like_sf"/>
</dbReference>
<name>A0ABT1A3E7_9PSEU</name>
<keyword evidence="4" id="KW-1185">Reference proteome</keyword>
<sequence>MDAEEWLVGYRARLAELEARAGRAQDALARAEATATSPDGAVTVTVDPAGGLRALVLSDRATQMGRTQLAATIVATAGTARRDAAAEAIAAMSPLLGDDSRAMRLLRGDVPTPPPTGSPRPDGGRS</sequence>
<evidence type="ECO:0000256" key="2">
    <source>
        <dbReference type="SAM" id="MobiDB-lite"/>
    </source>
</evidence>
<dbReference type="InterPro" id="IPR004401">
    <property type="entry name" value="YbaB/EbfC"/>
</dbReference>
<proteinExistence type="predicted"/>
<organism evidence="3 4">
    <name type="scientific">Pseudonocardia humida</name>
    <dbReference type="NCBI Taxonomy" id="2800819"/>
    <lineage>
        <taxon>Bacteria</taxon>
        <taxon>Bacillati</taxon>
        <taxon>Actinomycetota</taxon>
        <taxon>Actinomycetes</taxon>
        <taxon>Pseudonocardiales</taxon>
        <taxon>Pseudonocardiaceae</taxon>
        <taxon>Pseudonocardia</taxon>
    </lineage>
</organism>
<evidence type="ECO:0000256" key="1">
    <source>
        <dbReference type="SAM" id="Coils"/>
    </source>
</evidence>
<keyword evidence="1" id="KW-0175">Coiled coil</keyword>
<feature type="region of interest" description="Disordered" evidence="2">
    <location>
        <begin position="105"/>
        <end position="126"/>
    </location>
</feature>
<accession>A0ABT1A3E7</accession>
<dbReference type="Gene3D" id="3.30.1310.10">
    <property type="entry name" value="Nucleoid-associated protein YbaB-like domain"/>
    <property type="match status" value="1"/>
</dbReference>
<dbReference type="EMBL" id="JAGSOV010000041">
    <property type="protein sequence ID" value="MCO1657470.1"/>
    <property type="molecule type" value="Genomic_DNA"/>
</dbReference>
<evidence type="ECO:0000313" key="3">
    <source>
        <dbReference type="EMBL" id="MCO1657470.1"/>
    </source>
</evidence>
<gene>
    <name evidence="3" type="ORF">KDL28_20645</name>
</gene>
<dbReference type="Pfam" id="PF02575">
    <property type="entry name" value="YbaB_DNA_bd"/>
    <property type="match status" value="1"/>
</dbReference>